<sequence length="314" mass="35078">MKFNLQTGRSVCMSFTLEGHGEHYVPSPSNAFLKKERPVCISFMLEGHGDHYEIKGEIISRVIISDLTTAAVHYLPPTAFFILSLHIHVPIIYCLVNCGIVLLLVVVLKYYTTEASEYYTKTYAAPSCITKESKYCITHPRQRQPAEGRGQFAFPSCSKVTEIITPIPDNVNLQKGGASLHSFMLEGHGDHYITMAFCCCWVSIVDVDQRENLNYAVVVVVSLMAGSATGVPMSHPHGWYQTATPMSYYTDQTYATTGYYTTKSPDNYTTATTLKSRSIIFLPRATLPKRLNTTPRLPSTSRNYSAPSYYTDSN</sequence>
<dbReference type="InParanoid" id="E9G2E0"/>
<name>E9G2E0_DAPPU</name>
<keyword evidence="4" id="KW-1185">Reference proteome</keyword>
<dbReference type="PANTHER" id="PTHR23263">
    <property type="entry name" value="SMALL PROLINE-RICH PROTEIN"/>
    <property type="match status" value="1"/>
</dbReference>
<protein>
    <submittedName>
        <fullName evidence="3">Uncharacterized protein</fullName>
    </submittedName>
</protein>
<feature type="transmembrane region" description="Helical" evidence="2">
    <location>
        <begin position="91"/>
        <end position="111"/>
    </location>
</feature>
<dbReference type="PhylomeDB" id="E9G2E0"/>
<dbReference type="HOGENOM" id="CLU_886413_0_0_1"/>
<organism evidence="3 4">
    <name type="scientific">Daphnia pulex</name>
    <name type="common">Water flea</name>
    <dbReference type="NCBI Taxonomy" id="6669"/>
    <lineage>
        <taxon>Eukaryota</taxon>
        <taxon>Metazoa</taxon>
        <taxon>Ecdysozoa</taxon>
        <taxon>Arthropoda</taxon>
        <taxon>Crustacea</taxon>
        <taxon>Branchiopoda</taxon>
        <taxon>Diplostraca</taxon>
        <taxon>Cladocera</taxon>
        <taxon>Anomopoda</taxon>
        <taxon>Daphniidae</taxon>
        <taxon>Daphnia</taxon>
    </lineage>
</organism>
<evidence type="ECO:0000256" key="1">
    <source>
        <dbReference type="SAM" id="MobiDB-lite"/>
    </source>
</evidence>
<proteinExistence type="predicted"/>
<dbReference type="EMBL" id="GL732530">
    <property type="protein sequence ID" value="EFX86235.1"/>
    <property type="molecule type" value="Genomic_DNA"/>
</dbReference>
<keyword evidence="2" id="KW-1133">Transmembrane helix</keyword>
<accession>E9G2E0</accession>
<dbReference type="AlphaFoldDB" id="E9G2E0"/>
<dbReference type="KEGG" id="dpx:DAPPUDRAFT_236968"/>
<evidence type="ECO:0000256" key="2">
    <source>
        <dbReference type="SAM" id="Phobius"/>
    </source>
</evidence>
<feature type="region of interest" description="Disordered" evidence="1">
    <location>
        <begin position="291"/>
        <end position="314"/>
    </location>
</feature>
<dbReference type="Proteomes" id="UP000000305">
    <property type="component" value="Unassembled WGS sequence"/>
</dbReference>
<reference evidence="3 4" key="1">
    <citation type="journal article" date="2011" name="Science">
        <title>The ecoresponsive genome of Daphnia pulex.</title>
        <authorList>
            <person name="Colbourne J.K."/>
            <person name="Pfrender M.E."/>
            <person name="Gilbert D."/>
            <person name="Thomas W.K."/>
            <person name="Tucker A."/>
            <person name="Oakley T.H."/>
            <person name="Tokishita S."/>
            <person name="Aerts A."/>
            <person name="Arnold G.J."/>
            <person name="Basu M.K."/>
            <person name="Bauer D.J."/>
            <person name="Caceres C.E."/>
            <person name="Carmel L."/>
            <person name="Casola C."/>
            <person name="Choi J.H."/>
            <person name="Detter J.C."/>
            <person name="Dong Q."/>
            <person name="Dusheyko S."/>
            <person name="Eads B.D."/>
            <person name="Frohlich T."/>
            <person name="Geiler-Samerotte K.A."/>
            <person name="Gerlach D."/>
            <person name="Hatcher P."/>
            <person name="Jogdeo S."/>
            <person name="Krijgsveld J."/>
            <person name="Kriventseva E.V."/>
            <person name="Kultz D."/>
            <person name="Laforsch C."/>
            <person name="Lindquist E."/>
            <person name="Lopez J."/>
            <person name="Manak J.R."/>
            <person name="Muller J."/>
            <person name="Pangilinan J."/>
            <person name="Patwardhan R.P."/>
            <person name="Pitluck S."/>
            <person name="Pritham E.J."/>
            <person name="Rechtsteiner A."/>
            <person name="Rho M."/>
            <person name="Rogozin I.B."/>
            <person name="Sakarya O."/>
            <person name="Salamov A."/>
            <person name="Schaack S."/>
            <person name="Shapiro H."/>
            <person name="Shiga Y."/>
            <person name="Skalitzky C."/>
            <person name="Smith Z."/>
            <person name="Souvorov A."/>
            <person name="Sung W."/>
            <person name="Tang Z."/>
            <person name="Tsuchiya D."/>
            <person name="Tu H."/>
            <person name="Vos H."/>
            <person name="Wang M."/>
            <person name="Wolf Y.I."/>
            <person name="Yamagata H."/>
            <person name="Yamada T."/>
            <person name="Ye Y."/>
            <person name="Shaw J.R."/>
            <person name="Andrews J."/>
            <person name="Crease T.J."/>
            <person name="Tang H."/>
            <person name="Lucas S.M."/>
            <person name="Robertson H.M."/>
            <person name="Bork P."/>
            <person name="Koonin E.V."/>
            <person name="Zdobnov E.M."/>
            <person name="Grigoriev I.V."/>
            <person name="Lynch M."/>
            <person name="Boore J.L."/>
        </authorList>
    </citation>
    <scope>NUCLEOTIDE SEQUENCE [LARGE SCALE GENOMIC DNA]</scope>
</reference>
<keyword evidence="2" id="KW-0472">Membrane</keyword>
<evidence type="ECO:0000313" key="3">
    <source>
        <dbReference type="EMBL" id="EFX86235.1"/>
    </source>
</evidence>
<gene>
    <name evidence="3" type="ORF">DAPPUDRAFT_236968</name>
</gene>
<keyword evidence="2" id="KW-0812">Transmembrane</keyword>
<evidence type="ECO:0000313" key="4">
    <source>
        <dbReference type="Proteomes" id="UP000000305"/>
    </source>
</evidence>
<dbReference type="PANTHER" id="PTHR23263:SF124">
    <property type="entry name" value="SMALL PROLINE-RICH PROTEIN 3"/>
    <property type="match status" value="1"/>
</dbReference>